<keyword evidence="3" id="KW-1185">Reference proteome</keyword>
<feature type="compositionally biased region" description="Low complexity" evidence="1">
    <location>
        <begin position="85"/>
        <end position="101"/>
    </location>
</feature>
<sequence length="147" mass="15663">MIQGERNNRWPRSAADLRSTTQCPSCFAPLTSSSCDVCGLDLTHPSAAGLAADSARIADLLDARERTIERMRAATFDRLVAPEAAPAGPAPAAAAGAAPPASRQRPSLRRTGFRLPSPRREPPDPTRGCRRPRRPHRAGPACSSGWS</sequence>
<feature type="region of interest" description="Disordered" evidence="1">
    <location>
        <begin position="85"/>
        <end position="147"/>
    </location>
</feature>
<name>A0AA37XB06_9MICO</name>
<gene>
    <name evidence="2" type="ORF">GCM10025874_14660</name>
</gene>
<feature type="compositionally biased region" description="Basic residues" evidence="1">
    <location>
        <begin position="128"/>
        <end position="137"/>
    </location>
</feature>
<reference evidence="2 3" key="1">
    <citation type="journal article" date="2014" name="Int. J. Syst. Evol. Microbiol.">
        <title>Complete genome sequence of Corynebacterium casei LMG S-19264T (=DSM 44701T), isolated from a smear-ripened cheese.</title>
        <authorList>
            <consortium name="US DOE Joint Genome Institute (JGI-PGF)"/>
            <person name="Walter F."/>
            <person name="Albersmeier A."/>
            <person name="Kalinowski J."/>
            <person name="Ruckert C."/>
        </authorList>
    </citation>
    <scope>NUCLEOTIDE SEQUENCE [LARGE SCALE GENOMIC DNA]</scope>
    <source>
        <strain evidence="2 3">NBRC 112289</strain>
    </source>
</reference>
<dbReference type="AlphaFoldDB" id="A0AA37XB06"/>
<evidence type="ECO:0000313" key="2">
    <source>
        <dbReference type="EMBL" id="GMA28213.1"/>
    </source>
</evidence>
<accession>A0AA37XB06</accession>
<dbReference type="PROSITE" id="PS51257">
    <property type="entry name" value="PROKAR_LIPOPROTEIN"/>
    <property type="match status" value="1"/>
</dbReference>
<organism evidence="2 3">
    <name type="scientific">Arenivirga flava</name>
    <dbReference type="NCBI Taxonomy" id="1930060"/>
    <lineage>
        <taxon>Bacteria</taxon>
        <taxon>Bacillati</taxon>
        <taxon>Actinomycetota</taxon>
        <taxon>Actinomycetes</taxon>
        <taxon>Micrococcales</taxon>
        <taxon>Microbacteriaceae</taxon>
        <taxon>Arenivirga</taxon>
    </lineage>
</organism>
<proteinExistence type="predicted"/>
<evidence type="ECO:0000313" key="3">
    <source>
        <dbReference type="Proteomes" id="UP001157160"/>
    </source>
</evidence>
<comment type="caution">
    <text evidence="2">The sequence shown here is derived from an EMBL/GenBank/DDBJ whole genome shotgun (WGS) entry which is preliminary data.</text>
</comment>
<protein>
    <submittedName>
        <fullName evidence="2">Uncharacterized protein</fullName>
    </submittedName>
</protein>
<dbReference type="Proteomes" id="UP001157160">
    <property type="component" value="Unassembled WGS sequence"/>
</dbReference>
<feature type="compositionally biased region" description="Low complexity" evidence="1">
    <location>
        <begin position="138"/>
        <end position="147"/>
    </location>
</feature>
<evidence type="ECO:0000256" key="1">
    <source>
        <dbReference type="SAM" id="MobiDB-lite"/>
    </source>
</evidence>
<dbReference type="EMBL" id="BSUL01000001">
    <property type="protein sequence ID" value="GMA28213.1"/>
    <property type="molecule type" value="Genomic_DNA"/>
</dbReference>